<feature type="signal peptide" evidence="4">
    <location>
        <begin position="1"/>
        <end position="19"/>
    </location>
</feature>
<name>A0A168NMZ4_ABSGL</name>
<dbReference type="Gene3D" id="3.60.21.10">
    <property type="match status" value="1"/>
</dbReference>
<reference evidence="5" key="1">
    <citation type="submission" date="2016-04" db="EMBL/GenBank/DDBJ databases">
        <authorList>
            <person name="Evans L.H."/>
            <person name="Alamgir A."/>
            <person name="Owens N."/>
            <person name="Weber N.D."/>
            <person name="Virtaneva K."/>
            <person name="Barbian K."/>
            <person name="Babar A."/>
            <person name="Rosenke K."/>
        </authorList>
    </citation>
    <scope>NUCLEOTIDE SEQUENCE [LARGE SCALE GENOMIC DNA]</scope>
    <source>
        <strain evidence="5">CBS 101.48</strain>
    </source>
</reference>
<feature type="chain" id="PRO_5007899340" evidence="4">
    <location>
        <begin position="20"/>
        <end position="491"/>
    </location>
</feature>
<dbReference type="OrthoDB" id="348678at2759"/>
<dbReference type="Proteomes" id="UP000078561">
    <property type="component" value="Unassembled WGS sequence"/>
</dbReference>
<dbReference type="PANTHER" id="PTHR10340:SF55">
    <property type="entry name" value="ENDOPOLYPHOSPHATASE"/>
    <property type="match status" value="1"/>
</dbReference>
<sequence>MVLLMVSLAFTWSFQILSTTPSDGGQGKKHRSKLNSTDYRYFLHITDFHLDDHYLQGATMKSACHKLPDALTSPLQDVIAGKFGVPGCDTPTALAQNTVDWIAKEWKDKLDFVVWTGDNARHDWDKTMKRSRSNVYDSNRIMAKMMQEAFGDIPLVPCLGNNDVIPHNRITQGGQLDKNTDKLLDFYQDLWSKWIPQEQRPNFLKYGAFVSEVGPRLRALSINSLYFIKRNKKMLGCRKPGTAKQHMDWFEQQLLQARADGYRMVVLGHVPPSEDNYRSSCLDSYTQISATYSDVIIGHLYGHLNKDHFLLYDTSRMDTRSSDGDEMDTTDKDNQFKHSNQQPIVATRKIKVPKFARLLHDMYASLNPRYDQLGNQPFDKSPVVAIQVTPSVLPKYYPTVRLYRYTTDAQGAALLMGYDQYFANTTEWEQQPDGPHQYQLLYSTDDYGMDDLSALSFFDLAKRMVDPRDKTGGRLWKSYVNNIFVHTRMIF</sequence>
<dbReference type="GO" id="GO:0004309">
    <property type="term" value="F:exopolyphosphatase activity"/>
    <property type="evidence" value="ECO:0007669"/>
    <property type="project" value="TreeGrafter"/>
</dbReference>
<evidence type="ECO:0000313" key="6">
    <source>
        <dbReference type="Proteomes" id="UP000078561"/>
    </source>
</evidence>
<keyword evidence="4" id="KW-0732">Signal</keyword>
<dbReference type="EMBL" id="LT553433">
    <property type="protein sequence ID" value="SAM00864.1"/>
    <property type="molecule type" value="Genomic_DNA"/>
</dbReference>
<feature type="region of interest" description="Disordered" evidence="3">
    <location>
        <begin position="320"/>
        <end position="340"/>
    </location>
</feature>
<evidence type="ECO:0000313" key="5">
    <source>
        <dbReference type="EMBL" id="SAM00864.1"/>
    </source>
</evidence>
<dbReference type="GO" id="GO:0000298">
    <property type="term" value="F:endopolyphosphatase activity"/>
    <property type="evidence" value="ECO:0007669"/>
    <property type="project" value="TreeGrafter"/>
</dbReference>
<keyword evidence="1" id="KW-0378">Hydrolase</keyword>
<feature type="compositionally biased region" description="Basic and acidic residues" evidence="3">
    <location>
        <begin position="320"/>
        <end position="336"/>
    </location>
</feature>
<evidence type="ECO:0000256" key="2">
    <source>
        <dbReference type="ARBA" id="ARBA00023180"/>
    </source>
</evidence>
<keyword evidence="6" id="KW-1185">Reference proteome</keyword>
<dbReference type="STRING" id="4829.A0A168NMZ4"/>
<dbReference type="PANTHER" id="PTHR10340">
    <property type="entry name" value="SPHINGOMYELIN PHOSPHODIESTERASE"/>
    <property type="match status" value="1"/>
</dbReference>
<accession>A0A168NMZ4</accession>
<dbReference type="InterPro" id="IPR029052">
    <property type="entry name" value="Metallo-depent_PP-like"/>
</dbReference>
<dbReference type="GO" id="GO:0008081">
    <property type="term" value="F:phosphoric diester hydrolase activity"/>
    <property type="evidence" value="ECO:0007669"/>
    <property type="project" value="TreeGrafter"/>
</dbReference>
<proteinExistence type="predicted"/>
<dbReference type="GO" id="GO:0005615">
    <property type="term" value="C:extracellular space"/>
    <property type="evidence" value="ECO:0007669"/>
    <property type="project" value="TreeGrafter"/>
</dbReference>
<organism evidence="5">
    <name type="scientific">Absidia glauca</name>
    <name type="common">Pin mould</name>
    <dbReference type="NCBI Taxonomy" id="4829"/>
    <lineage>
        <taxon>Eukaryota</taxon>
        <taxon>Fungi</taxon>
        <taxon>Fungi incertae sedis</taxon>
        <taxon>Mucoromycota</taxon>
        <taxon>Mucoromycotina</taxon>
        <taxon>Mucoromycetes</taxon>
        <taxon>Mucorales</taxon>
        <taxon>Cunninghamellaceae</taxon>
        <taxon>Absidia</taxon>
    </lineage>
</organism>
<gene>
    <name evidence="5" type="primary">ABSGL_06590.1 scaffold 8461</name>
</gene>
<evidence type="ECO:0000256" key="3">
    <source>
        <dbReference type="SAM" id="MobiDB-lite"/>
    </source>
</evidence>
<keyword evidence="2" id="KW-0325">Glycoprotein</keyword>
<protein>
    <submittedName>
        <fullName evidence="5">Uncharacterized protein</fullName>
    </submittedName>
</protein>
<dbReference type="CDD" id="cd00842">
    <property type="entry name" value="MPP_ASMase"/>
    <property type="match status" value="1"/>
</dbReference>
<dbReference type="OMA" id="LRFQDTI"/>
<dbReference type="FunCoup" id="A0A168NMZ4">
    <property type="interactions" value="85"/>
</dbReference>
<evidence type="ECO:0000256" key="1">
    <source>
        <dbReference type="ARBA" id="ARBA00022801"/>
    </source>
</evidence>
<dbReference type="GO" id="GO:0000324">
    <property type="term" value="C:fungal-type vacuole"/>
    <property type="evidence" value="ECO:0007669"/>
    <property type="project" value="TreeGrafter"/>
</dbReference>
<evidence type="ECO:0000256" key="4">
    <source>
        <dbReference type="SAM" id="SignalP"/>
    </source>
</evidence>
<dbReference type="SUPFAM" id="SSF56300">
    <property type="entry name" value="Metallo-dependent phosphatases"/>
    <property type="match status" value="1"/>
</dbReference>
<dbReference type="AlphaFoldDB" id="A0A168NMZ4"/>
<dbReference type="InParanoid" id="A0A168NMZ4"/>
<dbReference type="InterPro" id="IPR041805">
    <property type="entry name" value="ASMase/PPN1_MPP"/>
</dbReference>
<dbReference type="GO" id="GO:0006798">
    <property type="term" value="P:polyphosphate catabolic process"/>
    <property type="evidence" value="ECO:0007669"/>
    <property type="project" value="TreeGrafter"/>
</dbReference>